<protein>
    <recommendedName>
        <fullName evidence="3">1-phosphatidylinositol 4-kinase</fullName>
        <ecNumber evidence="3">2.7.1.67</ecNumber>
    </recommendedName>
</protein>
<dbReference type="Pfam" id="PF00454">
    <property type="entry name" value="PI3_PI4_kinase"/>
    <property type="match status" value="1"/>
</dbReference>
<evidence type="ECO:0000256" key="5">
    <source>
        <dbReference type="ARBA" id="ARBA00022741"/>
    </source>
</evidence>
<evidence type="ECO:0000313" key="12">
    <source>
        <dbReference type="Proteomes" id="UP001054857"/>
    </source>
</evidence>
<accession>A0AAD3DMC3</accession>
<dbReference type="InterPro" id="IPR000403">
    <property type="entry name" value="PI3/4_kinase_cat_dom"/>
</dbReference>
<dbReference type="GO" id="GO:0005737">
    <property type="term" value="C:cytoplasm"/>
    <property type="evidence" value="ECO:0007669"/>
    <property type="project" value="TreeGrafter"/>
</dbReference>
<evidence type="ECO:0000256" key="3">
    <source>
        <dbReference type="ARBA" id="ARBA00012169"/>
    </source>
</evidence>
<evidence type="ECO:0000256" key="6">
    <source>
        <dbReference type="ARBA" id="ARBA00022777"/>
    </source>
</evidence>
<feature type="compositionally biased region" description="Low complexity" evidence="8">
    <location>
        <begin position="1207"/>
        <end position="1221"/>
    </location>
</feature>
<dbReference type="FunFam" id="1.10.1070.11:FF:000012">
    <property type="entry name" value="Phosphatidylinositol 4-kinase alpha 1"/>
    <property type="match status" value="1"/>
</dbReference>
<feature type="region of interest" description="Disordered" evidence="8">
    <location>
        <begin position="1052"/>
        <end position="1120"/>
    </location>
</feature>
<dbReference type="EMBL" id="BMAR01000008">
    <property type="protein sequence ID" value="GFR44535.1"/>
    <property type="molecule type" value="Genomic_DNA"/>
</dbReference>
<feature type="domain" description="PI3K/PI4K catalytic" evidence="9">
    <location>
        <begin position="2028"/>
        <end position="2295"/>
    </location>
</feature>
<dbReference type="InterPro" id="IPR036940">
    <property type="entry name" value="PI3/4_kinase_cat_sf"/>
</dbReference>
<dbReference type="SMART" id="SM00145">
    <property type="entry name" value="PI3Ka"/>
    <property type="match status" value="1"/>
</dbReference>
<dbReference type="PANTHER" id="PTHR10048">
    <property type="entry name" value="PHOSPHATIDYLINOSITOL KINASE"/>
    <property type="match status" value="1"/>
</dbReference>
<dbReference type="GO" id="GO:0046854">
    <property type="term" value="P:phosphatidylinositol phosphate biosynthetic process"/>
    <property type="evidence" value="ECO:0007669"/>
    <property type="project" value="InterPro"/>
</dbReference>
<evidence type="ECO:0000256" key="8">
    <source>
        <dbReference type="SAM" id="MobiDB-lite"/>
    </source>
</evidence>
<keyword evidence="12" id="KW-1185">Reference proteome</keyword>
<dbReference type="InterPro" id="IPR001263">
    <property type="entry name" value="PI3K_accessory_dom"/>
</dbReference>
<comment type="caution">
    <text evidence="11">The sequence shown here is derived from an EMBL/GenBank/DDBJ whole genome shotgun (WGS) entry which is preliminary data.</text>
</comment>
<dbReference type="InterPro" id="IPR011009">
    <property type="entry name" value="Kinase-like_dom_sf"/>
</dbReference>
<reference evidence="11 12" key="1">
    <citation type="journal article" date="2021" name="Sci. Rep.">
        <title>Genome sequencing of the multicellular alga Astrephomene provides insights into convergent evolution of germ-soma differentiation.</title>
        <authorList>
            <person name="Yamashita S."/>
            <person name="Yamamoto K."/>
            <person name="Matsuzaki R."/>
            <person name="Suzuki S."/>
            <person name="Yamaguchi H."/>
            <person name="Hirooka S."/>
            <person name="Minakuchi Y."/>
            <person name="Miyagishima S."/>
            <person name="Kawachi M."/>
            <person name="Toyoda A."/>
            <person name="Nozaki H."/>
        </authorList>
    </citation>
    <scope>NUCLEOTIDE SEQUENCE [LARGE SCALE GENOMIC DNA]</scope>
    <source>
        <strain evidence="11 12">NIES-4017</strain>
    </source>
</reference>
<evidence type="ECO:0000259" key="10">
    <source>
        <dbReference type="PROSITE" id="PS51545"/>
    </source>
</evidence>
<dbReference type="GO" id="GO:0048015">
    <property type="term" value="P:phosphatidylinositol-mediated signaling"/>
    <property type="evidence" value="ECO:0007669"/>
    <property type="project" value="TreeGrafter"/>
</dbReference>
<dbReference type="CDD" id="cd05167">
    <property type="entry name" value="PI4Kc_III_alpha"/>
    <property type="match status" value="1"/>
</dbReference>
<comment type="similarity">
    <text evidence="2">Belongs to the PI3/PI4-kinase family. Type III PI4K subfamily.</text>
</comment>
<dbReference type="Proteomes" id="UP001054857">
    <property type="component" value="Unassembled WGS sequence"/>
</dbReference>
<evidence type="ECO:0000256" key="4">
    <source>
        <dbReference type="ARBA" id="ARBA00022679"/>
    </source>
</evidence>
<dbReference type="Gene3D" id="1.10.1070.11">
    <property type="entry name" value="Phosphatidylinositol 3-/4-kinase, catalytic domain"/>
    <property type="match status" value="1"/>
</dbReference>
<name>A0AAD3DMC3_9CHLO</name>
<dbReference type="Gene3D" id="3.30.1010.10">
    <property type="entry name" value="Phosphatidylinositol 3-kinase Catalytic Subunit, Chain A, domain 4"/>
    <property type="match status" value="1"/>
</dbReference>
<feature type="region of interest" description="Disordered" evidence="8">
    <location>
        <begin position="1198"/>
        <end position="1224"/>
    </location>
</feature>
<dbReference type="PROSITE" id="PS51545">
    <property type="entry name" value="PIK_HELICAL"/>
    <property type="match status" value="1"/>
</dbReference>
<dbReference type="PANTHER" id="PTHR10048:SF15">
    <property type="entry name" value="PHOSPHATIDYLINOSITOL 4-KINASE ALPHA"/>
    <property type="match status" value="1"/>
</dbReference>
<keyword evidence="4" id="KW-0808">Transferase</keyword>
<organism evidence="11 12">
    <name type="scientific">Astrephomene gubernaculifera</name>
    <dbReference type="NCBI Taxonomy" id="47775"/>
    <lineage>
        <taxon>Eukaryota</taxon>
        <taxon>Viridiplantae</taxon>
        <taxon>Chlorophyta</taxon>
        <taxon>core chlorophytes</taxon>
        <taxon>Chlorophyceae</taxon>
        <taxon>CS clade</taxon>
        <taxon>Chlamydomonadales</taxon>
        <taxon>Astrephomenaceae</taxon>
        <taxon>Astrephomene</taxon>
    </lineage>
</organism>
<keyword evidence="7" id="KW-0067">ATP-binding</keyword>
<keyword evidence="5" id="KW-0547">Nucleotide-binding</keyword>
<sequence>MVSNTLLELRSSWAQALASLNPVEEGKVALLLQLCGQQPLHEFDGGSVASHAARDVVASILPLISFLNKSGGQRVDLVMPEVVRQLPLVAASWNDPVSDPDALERLFEDLFTSLRSLLANQDVQASWRRALSAAVAELLKGLLQTVLRMRKDEPAATVVAGTVPAPSPAAAAPTSPLSAAAPAQILLRTLTRSQAFAAGSGLPLLSTDAHALLSWMAESVLPPGGRLPSTGPVTPPPGSRAAVGAAAAADEKVLLLMAQLVRTMLAAARQQQQRPFISVGGAAAPPAALTADDAAPGDVAAHQELIARERVLLTTLLTWSMGQVRSVLTKLLQPAVGVEALSSMLLTGKQPATAAPQPSAGVTRAAARLAASAMYGLLLRAGSVGAASVAAAATGSAGGTAAAVAAAAAAPSGVLADAARGQLRDVISMLLDMSEACVSAALEIGPQVAASDKMLDTAAYILEDCSSLIIIAAREAAAALLTSTASNGGSSGSASGASPTPAPPRASATATAAALDVGTVFSRLKAILLAAAALVRPVHEQPPTEDTNGNPAAADSAAAWRRFWAWDISRPLTASYASNVGRVAGWGAQRLCCNVAEALACGLAASYHTGARAYVRALLLLPLSLPDAAAPAAGNEAQVLSLAMGRLFVLLRGEEQLARSMVPLLTDVLGQPAGSGAGVSLQASVVQTLAAMAASSVRAERGTTWAYSQITDVLLRLLLDARQPGAPAAGLVAGAAGPGAGALCAGLLSLAKSMRGAVPAARRDLRNRLLVQFGELGLRAGGPGGGAGVVSELGQLLPAVAEACEGLEGGLAFGHDSSASRFSLHDLAAQQQQQQRNGGPGGHKTDLQLVKLLRNLWLTCALFGLCRGQSAPPPQQAAAGRIAAVTPVLLLGEAPTSEVDMAEQLKAELGERLRLAGPAASAPARLRASLQATLGVSPGGTPQPPPDAFKQAYLLTVATVELCRAKYAPLVADGESSPISVALTYLQSADPQSADAAWYGAVAEKAFATYLARLQEEAAAAAMTTPSSSCQPPLFAVPTSVSASFTSACGAAPDDSHRRASTFPGDHGPRYAGLPDGVPPTAVQPSAWPGDGVSLSNNSADSDEDGANGVNGTAGGASAGASGGAANVYERCLEGLAVTLIRHLGAAGGHEEGVAPQAAIVADRLLNRLRRAYPPIYWSQACVAALLRELETEEGLDRPLSEVHSNGSSGSSRGAGATSASAGGGGGGGTVWGWLRSWVHAAAVAAPSRTEALLHQFLGQSSIAAFTLGSLSSFSSSSSSSSASLSAAAPSAEQRVHAAARRRAADLLAICTEARRRGAGGMGGAGADDATMAALCMKLFYTGAIVGVQYTAGGASASPAAVAEVALAALEEGLAAAHHNVRLLEQRYLGAAAFLAREADEEAEAALVSSAAHAVCYRVLQGLCMAPLRRFTPDMMSLAVFAWTWITTAGPTWLVPLVSRTGAAWAQTVDRGMGLFSGPWVASEHDGAEGDAAAEGGGDGNGDVGCSEAESELLSTLASHHQWIGFLYEMWCSAGDRTDAEQRALASVYDRLLHHSLSAPERLSTHPAAAAPLFRLLRLALTYCLHCARLRPAGAPCPPPQALLYDRLVRAGLLWFAHSPGFTARMSQRQAEEQHAAVADFAALLASAGAWPAVTAAPVYDKSKHGPSAVDAATWASHPPVSAAVWGPAAKGLRTADAVALLQVLCRAEVARLRVWARPLVQPGAAGEPPLVLSEAHVKTAWKVSPQLAVSIVQRCPPPPTSSEPHRTLEALLIASAADPRVQALPQAALVLATPEAARRDAPYLAALATWAPAGAVEGLELMSGAAQLHAGIKAYALRCLHAAPPAKVAFFLPQLVQALRSDADGATSRFLLSTAASDDLFAHQLIWALATEERPPPEAFNPEVKRSGWQPPQETGLWQPAAQLKAAVLGALSPPRAAFWEAEERYFDQVTSISGILKKLEPDERRAKIRSELSRISPSRSDLYVPTNPDCRVLAHLPESGTPMQSAAKVPILVAFQVFQQPQPQQPQPQQQSPPDTAAPLPPPLSRTLACIFKVGDDVRQDVLALQVISLLRSAFQTAGLDLYLRPYGCIPTGYERGIIEVVPHTKSRAAMGELSDRGLHEIFVSQFGPPGSARFEDARRNFITSQAGYAVASFLLQAKDRHNGNLLVDCEGHLVHIDFGFILDISPGGNLGFESAAFKLSHEMAQLLDPGGCRNSEHFRRFEELCVRGYLAARTVAEPIIATVALMAASGLPCFGYGRPLANLRKRFHLEMSDGAAAAFMRGAIADAYQKWTTGFYDYIQALQNRIPY</sequence>
<feature type="domain" description="PIK helical" evidence="10">
    <location>
        <begin position="1735"/>
        <end position="1913"/>
    </location>
</feature>
<dbReference type="EC" id="2.7.1.67" evidence="3"/>
<feature type="compositionally biased region" description="Low complexity" evidence="8">
    <location>
        <begin position="2022"/>
        <end position="2040"/>
    </location>
</feature>
<dbReference type="GO" id="GO:0005886">
    <property type="term" value="C:plasma membrane"/>
    <property type="evidence" value="ECO:0007669"/>
    <property type="project" value="TreeGrafter"/>
</dbReference>
<dbReference type="FunFam" id="3.30.1010.10:FF:000014">
    <property type="entry name" value="Phosphatidylinositol 4-kinase STT4"/>
    <property type="match status" value="1"/>
</dbReference>
<dbReference type="InterPro" id="IPR016024">
    <property type="entry name" value="ARM-type_fold"/>
</dbReference>
<proteinExistence type="inferred from homology"/>
<evidence type="ECO:0000313" key="11">
    <source>
        <dbReference type="EMBL" id="GFR44535.1"/>
    </source>
</evidence>
<feature type="region of interest" description="Disordered" evidence="8">
    <location>
        <begin position="487"/>
        <end position="506"/>
    </location>
</feature>
<dbReference type="InterPro" id="IPR015433">
    <property type="entry name" value="PI3/4_kinase"/>
</dbReference>
<comment type="catalytic activity">
    <reaction evidence="1">
        <text>a 1,2-diacyl-sn-glycero-3-phospho-(1D-myo-inositol) + ATP = a 1,2-diacyl-sn-glycero-3-phospho-(1D-myo-inositol 4-phosphate) + ADP + H(+)</text>
        <dbReference type="Rhea" id="RHEA:19877"/>
        <dbReference type="ChEBI" id="CHEBI:15378"/>
        <dbReference type="ChEBI" id="CHEBI:30616"/>
        <dbReference type="ChEBI" id="CHEBI:57880"/>
        <dbReference type="ChEBI" id="CHEBI:58178"/>
        <dbReference type="ChEBI" id="CHEBI:456216"/>
        <dbReference type="EC" id="2.7.1.67"/>
    </reaction>
</comment>
<dbReference type="SMART" id="SM00146">
    <property type="entry name" value="PI3Kc"/>
    <property type="match status" value="1"/>
</dbReference>
<dbReference type="Pfam" id="PF00613">
    <property type="entry name" value="PI3Ka"/>
    <property type="match status" value="1"/>
</dbReference>
<dbReference type="PROSITE" id="PS00915">
    <property type="entry name" value="PI3_4_KINASE_1"/>
    <property type="match status" value="1"/>
</dbReference>
<dbReference type="Gene3D" id="1.25.40.70">
    <property type="entry name" value="Phosphatidylinositol 3-kinase, accessory domain (PIK)"/>
    <property type="match status" value="1"/>
</dbReference>
<dbReference type="GO" id="GO:0004430">
    <property type="term" value="F:1-phosphatidylinositol 4-kinase activity"/>
    <property type="evidence" value="ECO:0007669"/>
    <property type="project" value="UniProtKB-EC"/>
</dbReference>
<dbReference type="InterPro" id="IPR042236">
    <property type="entry name" value="PI3K_accessory_sf"/>
</dbReference>
<dbReference type="SUPFAM" id="SSF56112">
    <property type="entry name" value="Protein kinase-like (PK-like)"/>
    <property type="match status" value="1"/>
</dbReference>
<feature type="region of interest" description="Disordered" evidence="8">
    <location>
        <begin position="2022"/>
        <end position="2042"/>
    </location>
</feature>
<dbReference type="SUPFAM" id="SSF48371">
    <property type="entry name" value="ARM repeat"/>
    <property type="match status" value="1"/>
</dbReference>
<dbReference type="GO" id="GO:0005524">
    <property type="term" value="F:ATP binding"/>
    <property type="evidence" value="ECO:0007669"/>
    <property type="project" value="UniProtKB-KW"/>
</dbReference>
<keyword evidence="6" id="KW-0418">Kinase</keyword>
<evidence type="ECO:0000256" key="7">
    <source>
        <dbReference type="ARBA" id="ARBA00022840"/>
    </source>
</evidence>
<dbReference type="InterPro" id="IPR045495">
    <property type="entry name" value="PI4K_N"/>
</dbReference>
<dbReference type="InterPro" id="IPR018936">
    <property type="entry name" value="PI3/4_kinase_CS"/>
</dbReference>
<dbReference type="Pfam" id="PF19274">
    <property type="entry name" value="PI4K_N"/>
    <property type="match status" value="1"/>
</dbReference>
<dbReference type="PROSITE" id="PS50290">
    <property type="entry name" value="PI3_4_KINASE_3"/>
    <property type="match status" value="1"/>
</dbReference>
<evidence type="ECO:0000256" key="2">
    <source>
        <dbReference type="ARBA" id="ARBA00006209"/>
    </source>
</evidence>
<evidence type="ECO:0000259" key="9">
    <source>
        <dbReference type="PROSITE" id="PS50290"/>
    </source>
</evidence>
<evidence type="ECO:0000256" key="1">
    <source>
        <dbReference type="ARBA" id="ARBA00001686"/>
    </source>
</evidence>
<gene>
    <name evidence="11" type="ORF">Agub_g5805</name>
</gene>